<accession>A0A1T5G694</accession>
<reference evidence="2" key="1">
    <citation type="submission" date="2017-02" db="EMBL/GenBank/DDBJ databases">
        <authorList>
            <person name="Varghese N."/>
            <person name="Submissions S."/>
        </authorList>
    </citation>
    <scope>NUCLEOTIDE SEQUENCE [LARGE SCALE GENOMIC DNA]</scope>
    <source>
        <strain evidence="2">DSM 22270</strain>
    </source>
</reference>
<dbReference type="STRING" id="651661.SAMN05660293_03715"/>
<name>A0A1T5G694_9BACT</name>
<dbReference type="RefSeq" id="WP_229208475.1">
    <property type="nucleotide sequence ID" value="NZ_FUZA01000005.1"/>
</dbReference>
<dbReference type="SUPFAM" id="SSF53474">
    <property type="entry name" value="alpha/beta-Hydrolases"/>
    <property type="match status" value="1"/>
</dbReference>
<dbReference type="Proteomes" id="UP000190897">
    <property type="component" value="Unassembled WGS sequence"/>
</dbReference>
<gene>
    <name evidence="1" type="ORF">SAMN05660293_03715</name>
</gene>
<sequence length="250" mass="29280">MISAPHAVVMEREYQKWFSPALNRHMEMLIFGSGGVPILFFPTRAAHFYDLENWKIIEAMRERIVNGEIQVFCVDSVDQESFYSSDPPNQRIIRHLQYERYILKEVIPFIKKRNKSKQLTVTGCSLGGYHAVNIGLKHPTVFTKIVGMSARYDLTKPLPFFADLFDGYFDENIYYNMPNHFVPGICDKKLLQQIRKIDITLVIGREDSFLADNERLSAALSQIGVPHKLYIWDEEAHRPRYWREMVKLYL</sequence>
<organism evidence="1 2">
    <name type="scientific">Dyadobacter psychrophilus</name>
    <dbReference type="NCBI Taxonomy" id="651661"/>
    <lineage>
        <taxon>Bacteria</taxon>
        <taxon>Pseudomonadati</taxon>
        <taxon>Bacteroidota</taxon>
        <taxon>Cytophagia</taxon>
        <taxon>Cytophagales</taxon>
        <taxon>Spirosomataceae</taxon>
        <taxon>Dyadobacter</taxon>
    </lineage>
</organism>
<dbReference type="PANTHER" id="PTHR48098">
    <property type="entry name" value="ENTEROCHELIN ESTERASE-RELATED"/>
    <property type="match status" value="1"/>
</dbReference>
<dbReference type="Gene3D" id="3.40.50.1820">
    <property type="entry name" value="alpha/beta hydrolase"/>
    <property type="match status" value="1"/>
</dbReference>
<evidence type="ECO:0000313" key="2">
    <source>
        <dbReference type="Proteomes" id="UP000190897"/>
    </source>
</evidence>
<dbReference type="EMBL" id="FUZA01000005">
    <property type="protein sequence ID" value="SKC03879.1"/>
    <property type="molecule type" value="Genomic_DNA"/>
</dbReference>
<dbReference type="AlphaFoldDB" id="A0A1T5G694"/>
<dbReference type="InterPro" id="IPR050583">
    <property type="entry name" value="Mycobacterial_A85_antigen"/>
</dbReference>
<dbReference type="InterPro" id="IPR029058">
    <property type="entry name" value="AB_hydrolase_fold"/>
</dbReference>
<protein>
    <submittedName>
        <fullName evidence="1">Esterase/lipase superfamily enzyme</fullName>
    </submittedName>
</protein>
<dbReference type="InterPro" id="IPR000801">
    <property type="entry name" value="Esterase-like"/>
</dbReference>
<evidence type="ECO:0000313" key="1">
    <source>
        <dbReference type="EMBL" id="SKC03879.1"/>
    </source>
</evidence>
<keyword evidence="2" id="KW-1185">Reference proteome</keyword>
<dbReference type="PANTHER" id="PTHR48098:SF3">
    <property type="entry name" value="IRON(III) ENTEROBACTIN ESTERASE"/>
    <property type="match status" value="1"/>
</dbReference>
<dbReference type="Pfam" id="PF00756">
    <property type="entry name" value="Esterase"/>
    <property type="match status" value="1"/>
</dbReference>
<proteinExistence type="predicted"/>